<reference evidence="1 2" key="1">
    <citation type="submission" date="2023-07" db="EMBL/GenBank/DDBJ databases">
        <title>Sorghum-associated microbial communities from plants grown in Nebraska, USA.</title>
        <authorList>
            <person name="Schachtman D."/>
        </authorList>
    </citation>
    <scope>NUCLEOTIDE SEQUENCE [LARGE SCALE GENOMIC DNA]</scope>
    <source>
        <strain evidence="1 2">DS1730</strain>
    </source>
</reference>
<gene>
    <name evidence="1" type="ORF">J2782_001421</name>
</gene>
<proteinExistence type="predicted"/>
<accession>A0ABU1M7I5</accession>
<evidence type="ECO:0000313" key="1">
    <source>
        <dbReference type="EMBL" id="MDR6431716.1"/>
    </source>
</evidence>
<organism evidence="1 2">
    <name type="scientific">Brucella pseudogrignonensis</name>
    <dbReference type="NCBI Taxonomy" id="419475"/>
    <lineage>
        <taxon>Bacteria</taxon>
        <taxon>Pseudomonadati</taxon>
        <taxon>Pseudomonadota</taxon>
        <taxon>Alphaproteobacteria</taxon>
        <taxon>Hyphomicrobiales</taxon>
        <taxon>Brucellaceae</taxon>
        <taxon>Brucella/Ochrobactrum group</taxon>
        <taxon>Brucella</taxon>
    </lineage>
</organism>
<comment type="caution">
    <text evidence="1">The sequence shown here is derived from an EMBL/GenBank/DDBJ whole genome shotgun (WGS) entry which is preliminary data.</text>
</comment>
<dbReference type="RefSeq" id="WP_310010899.1">
    <property type="nucleotide sequence ID" value="NZ_JAVDQT010000001.1"/>
</dbReference>
<protein>
    <submittedName>
        <fullName evidence="1">Uncharacterized protein</fullName>
    </submittedName>
</protein>
<evidence type="ECO:0000313" key="2">
    <source>
        <dbReference type="Proteomes" id="UP001184614"/>
    </source>
</evidence>
<dbReference type="EMBL" id="JAVDQT010000001">
    <property type="protein sequence ID" value="MDR6431716.1"/>
    <property type="molecule type" value="Genomic_DNA"/>
</dbReference>
<dbReference type="Proteomes" id="UP001184614">
    <property type="component" value="Unassembled WGS sequence"/>
</dbReference>
<name>A0ABU1M7I5_9HYPH</name>
<sequence length="143" mass="16438">MFHNTEQWPYVVTLAKGPSTIEELRAFCESWNAWLDDGKPFIAIRRFLDEDALQQPDGGAREIKQWFQQNAERIRNQVMGMISIVPESVYEEASRMDAEKLFRVPAGTFSNIDAALHWLDERVVRPNQLAFDKAAIRAKLEAA</sequence>
<keyword evidence="2" id="KW-1185">Reference proteome</keyword>